<feature type="signal peptide" evidence="1">
    <location>
        <begin position="1"/>
        <end position="17"/>
    </location>
</feature>
<dbReference type="RefSeq" id="XP_037212948.1">
    <property type="nucleotide sequence ID" value="XM_037370677.1"/>
</dbReference>
<dbReference type="GeneID" id="59353193"/>
<evidence type="ECO:0000313" key="4">
    <source>
        <dbReference type="Proteomes" id="UP000636479"/>
    </source>
</evidence>
<keyword evidence="4" id="KW-1185">Reference proteome</keyword>
<evidence type="ECO:0000259" key="2">
    <source>
        <dbReference type="PROSITE" id="PS50181"/>
    </source>
</evidence>
<dbReference type="InterPro" id="IPR032675">
    <property type="entry name" value="LRR_dom_sf"/>
</dbReference>
<feature type="chain" id="PRO_5034439964" description="F-box domain-containing protein" evidence="1">
    <location>
        <begin position="18"/>
        <end position="475"/>
    </location>
</feature>
<gene>
    <name evidence="3" type="ORF">MIND_01429600</name>
</gene>
<dbReference type="PROSITE" id="PS50181">
    <property type="entry name" value="FBOX"/>
    <property type="match status" value="1"/>
</dbReference>
<dbReference type="AlphaFoldDB" id="A0A8H6VP95"/>
<organism evidence="3 4">
    <name type="scientific">Mycena indigotica</name>
    <dbReference type="NCBI Taxonomy" id="2126181"/>
    <lineage>
        <taxon>Eukaryota</taxon>
        <taxon>Fungi</taxon>
        <taxon>Dikarya</taxon>
        <taxon>Basidiomycota</taxon>
        <taxon>Agaricomycotina</taxon>
        <taxon>Agaricomycetes</taxon>
        <taxon>Agaricomycetidae</taxon>
        <taxon>Agaricales</taxon>
        <taxon>Marasmiineae</taxon>
        <taxon>Mycenaceae</taxon>
        <taxon>Mycena</taxon>
    </lineage>
</organism>
<dbReference type="Gene3D" id="3.80.10.10">
    <property type="entry name" value="Ribonuclease Inhibitor"/>
    <property type="match status" value="1"/>
</dbReference>
<evidence type="ECO:0000256" key="1">
    <source>
        <dbReference type="SAM" id="SignalP"/>
    </source>
</evidence>
<keyword evidence="1" id="KW-0732">Signal</keyword>
<name>A0A8H6VP95_9AGAR</name>
<dbReference type="InterPro" id="IPR001810">
    <property type="entry name" value="F-box_dom"/>
</dbReference>
<sequence>MTMHIYMPLLLLTTMSPTPDTTPAAIRAELQKIDDDIDELRARLAATLASRRCVVARLQAVTYDGILNLPSEILGEIFDHCTRKIRIGCRDPSAPQLTLTVVCREWRRVALSLPSLWSKLAICNAADPSRQYWLKKSRSYPLDLEIGDSEALPGLMEEVALRLARYTSAFHALVKPAPIFDECRGKFVGLQSLTLESSHWSSCHMATHPPLTLFADAPVLHAVTLAFVRREQIVLPWEQITTFSVSGVDRAHAYDFLKSMPQLESLTMSVSRTTPHDDADLVYKAPPLAHLHTLEINLGRELDYEWVKQLWLPKLTHLVARNIGTAAISPFANLLRHTPALTSLEVHGVRPATAQEILRFTAYRAIDSLLSLDHLRTVDFELVLEKLPLLNVVEWVNKCPQAPPRCKVSLRERPVGSWAEENYDAPLRALRQHDAASSAKRNCAFDIMTQHFRLSSQNSPLGSLAERLEECSLVV</sequence>
<dbReference type="SUPFAM" id="SSF52047">
    <property type="entry name" value="RNI-like"/>
    <property type="match status" value="1"/>
</dbReference>
<reference evidence="3" key="1">
    <citation type="submission" date="2020-05" db="EMBL/GenBank/DDBJ databases">
        <title>Mycena genomes resolve the evolution of fungal bioluminescence.</title>
        <authorList>
            <person name="Tsai I.J."/>
        </authorList>
    </citation>
    <scope>NUCLEOTIDE SEQUENCE</scope>
    <source>
        <strain evidence="3">171206Taipei</strain>
    </source>
</reference>
<dbReference type="Gene3D" id="1.20.1280.50">
    <property type="match status" value="1"/>
</dbReference>
<protein>
    <recommendedName>
        <fullName evidence="2">F-box domain-containing protein</fullName>
    </recommendedName>
</protein>
<dbReference type="Pfam" id="PF12937">
    <property type="entry name" value="F-box-like"/>
    <property type="match status" value="1"/>
</dbReference>
<dbReference type="EMBL" id="JACAZF010000020">
    <property type="protein sequence ID" value="KAF7288629.1"/>
    <property type="molecule type" value="Genomic_DNA"/>
</dbReference>
<evidence type="ECO:0000313" key="3">
    <source>
        <dbReference type="EMBL" id="KAF7288629.1"/>
    </source>
</evidence>
<feature type="domain" description="F-box" evidence="2">
    <location>
        <begin position="63"/>
        <end position="120"/>
    </location>
</feature>
<dbReference type="Proteomes" id="UP000636479">
    <property type="component" value="Unassembled WGS sequence"/>
</dbReference>
<dbReference type="OrthoDB" id="2269034at2759"/>
<proteinExistence type="predicted"/>
<comment type="caution">
    <text evidence="3">The sequence shown here is derived from an EMBL/GenBank/DDBJ whole genome shotgun (WGS) entry which is preliminary data.</text>
</comment>
<accession>A0A8H6VP95</accession>